<sequence>MGEAGDKVRLFSKVELLDPERHRSLKWRCLKENCPHSCCLIPDRTFVVLEEVIPLSRHFPVVINVEIDENNREQRLLCAYFRLREDRKGCIYLSDKVGCLIEGEKPYTCRQYPFFINGVDLALDFTCPGFSEVEGNSIWDGEFVAPYFESNFYAYSLKLEESKQETQEFLNLLFDLNLVVGGKLSYESVEISFNMVDEEKLFDLPMDLQKELQRKGYLRAIYAHINSLQNWERLIKRYISD</sequence>
<dbReference type="Pfam" id="PF07277">
    <property type="entry name" value="SapC"/>
    <property type="match status" value="1"/>
</dbReference>
<proteinExistence type="predicted"/>
<organism evidence="1">
    <name type="scientific">Hydrogenobacter sp</name>
    <dbReference type="NCBI Taxonomy" id="2152829"/>
    <lineage>
        <taxon>Bacteria</taxon>
        <taxon>Pseudomonadati</taxon>
        <taxon>Aquificota</taxon>
        <taxon>Aquificia</taxon>
        <taxon>Aquificales</taxon>
        <taxon>Aquificaceae</taxon>
        <taxon>Hydrogenobacter</taxon>
    </lineage>
</organism>
<evidence type="ECO:0008006" key="2">
    <source>
        <dbReference type="Google" id="ProtNLM"/>
    </source>
</evidence>
<reference evidence="1" key="1">
    <citation type="journal article" date="2020" name="mSystems">
        <title>Genome- and Community-Level Interaction Insights into Carbon Utilization and Element Cycling Functions of Hydrothermarchaeota in Hydrothermal Sediment.</title>
        <authorList>
            <person name="Zhou Z."/>
            <person name="Liu Y."/>
            <person name="Xu W."/>
            <person name="Pan J."/>
            <person name="Luo Z.H."/>
            <person name="Li M."/>
        </authorList>
    </citation>
    <scope>NUCLEOTIDE SEQUENCE [LARGE SCALE GENOMIC DNA]</scope>
    <source>
        <strain evidence="1">SpSt-132</strain>
    </source>
</reference>
<dbReference type="AlphaFoldDB" id="A0A7C2VI24"/>
<comment type="caution">
    <text evidence="1">The sequence shown here is derived from an EMBL/GenBank/DDBJ whole genome shotgun (WGS) entry which is preliminary data.</text>
</comment>
<gene>
    <name evidence="1" type="ORF">ENO47_06915</name>
</gene>
<dbReference type="InterPro" id="IPR010836">
    <property type="entry name" value="SapC"/>
</dbReference>
<protein>
    <recommendedName>
        <fullName evidence="2">YkgJ family cysteine cluster protein</fullName>
    </recommendedName>
</protein>
<dbReference type="EMBL" id="DSFP01000061">
    <property type="protein sequence ID" value="HEW46376.1"/>
    <property type="molecule type" value="Genomic_DNA"/>
</dbReference>
<accession>A0A7C2VI24</accession>
<evidence type="ECO:0000313" key="1">
    <source>
        <dbReference type="EMBL" id="HEW46376.1"/>
    </source>
</evidence>
<name>A0A7C2VI24_9AQUI</name>